<dbReference type="PANTHER" id="PTHR43267">
    <property type="entry name" value="TRNA THREONYLCARBAMOYLADENOSINE DEHYDRATASE"/>
    <property type="match status" value="1"/>
</dbReference>
<sequence>MNEEVTAQESLPATLQEAYNSFIEDLNESTIPESDNPMENDGDSISSGLSEEEQAILDQAVEDAHQEIPTNSATLLVDEATSRFSSAIWYENIQKKTIILAGVGGIGSYVGFLLARMKPASMFIYDDDIVETVNMSGQLYGQSDLGRTKVSALAEMIRNYAGYSSVFAINERFTNESEASDIMICGFDNMAARRLFFNKWVNHVQSKPEEERKNCLFIDGRLAAEEFQVLCIKGDDEYNINRYNNEFLFSDAEADETICSYKQTTFCANMIASYMVNLFVNFCANQCEPLIDRDLPFLTTYNAETMYLKTEV</sequence>
<feature type="domain" description="THIF-type NAD/FAD binding fold" evidence="2">
    <location>
        <begin position="90"/>
        <end position="233"/>
    </location>
</feature>
<dbReference type="Proteomes" id="UP000827552">
    <property type="component" value="Segment"/>
</dbReference>
<dbReference type="Gene3D" id="3.40.50.720">
    <property type="entry name" value="NAD(P)-binding Rossmann-like Domain"/>
    <property type="match status" value="1"/>
</dbReference>
<dbReference type="KEGG" id="vg:75691691"/>
<dbReference type="Pfam" id="PF00899">
    <property type="entry name" value="ThiF"/>
    <property type="match status" value="1"/>
</dbReference>
<name>A0AAE7S1C1_9CAUD</name>
<gene>
    <name evidence="3" type="primary">gp_20459</name>
</gene>
<evidence type="ECO:0000259" key="2">
    <source>
        <dbReference type="Pfam" id="PF00899"/>
    </source>
</evidence>
<dbReference type="GO" id="GO:0061503">
    <property type="term" value="F:tRNA threonylcarbamoyladenosine dehydratase"/>
    <property type="evidence" value="ECO:0007669"/>
    <property type="project" value="TreeGrafter"/>
</dbReference>
<dbReference type="SUPFAM" id="SSF69572">
    <property type="entry name" value="Activating enzymes of the ubiquitin-like proteins"/>
    <property type="match status" value="1"/>
</dbReference>
<dbReference type="EMBL" id="MZ130483">
    <property type="protein sequence ID" value="QWM89915.1"/>
    <property type="molecule type" value="Genomic_DNA"/>
</dbReference>
<accession>A0AAE7S1C1</accession>
<reference evidence="3 4" key="1">
    <citation type="submission" date="2021-04" db="EMBL/GenBank/DDBJ databases">
        <authorList>
            <person name="Shkoporov A.N."/>
            <person name="Stockdale S.R."/>
            <person name="Guerin E."/>
            <person name="Ross R.P."/>
            <person name="Hill C."/>
        </authorList>
    </citation>
    <scope>NUCLEOTIDE SEQUENCE [LARGE SCALE GENOMIC DNA]</scope>
    <source>
        <strain evidence="4">cr44_1</strain>
    </source>
</reference>
<dbReference type="RefSeq" id="YP_010359487.1">
    <property type="nucleotide sequence ID" value="NC_062773.1"/>
</dbReference>
<dbReference type="InterPro" id="IPR045886">
    <property type="entry name" value="ThiF/MoeB/HesA"/>
</dbReference>
<dbReference type="InterPro" id="IPR000594">
    <property type="entry name" value="ThiF_NAD_FAD-bd"/>
</dbReference>
<dbReference type="GeneID" id="75691691"/>
<evidence type="ECO:0000256" key="1">
    <source>
        <dbReference type="SAM" id="MobiDB-lite"/>
    </source>
</evidence>
<dbReference type="InterPro" id="IPR035985">
    <property type="entry name" value="Ubiquitin-activating_enz"/>
</dbReference>
<evidence type="ECO:0000313" key="3">
    <source>
        <dbReference type="EMBL" id="QWM89915.1"/>
    </source>
</evidence>
<keyword evidence="4" id="KW-1185">Reference proteome</keyword>
<proteinExistence type="predicted"/>
<dbReference type="GO" id="GO:0061504">
    <property type="term" value="P:cyclic threonylcarbamoyladenosine biosynthetic process"/>
    <property type="evidence" value="ECO:0007669"/>
    <property type="project" value="TreeGrafter"/>
</dbReference>
<feature type="region of interest" description="Disordered" evidence="1">
    <location>
        <begin position="24"/>
        <end position="46"/>
    </location>
</feature>
<dbReference type="PANTHER" id="PTHR43267:SF1">
    <property type="entry name" value="TRNA THREONYLCARBAMOYLADENOSINE DEHYDRATASE"/>
    <property type="match status" value="1"/>
</dbReference>
<dbReference type="CDD" id="cd01483">
    <property type="entry name" value="E1_enzyme_family"/>
    <property type="match status" value="1"/>
</dbReference>
<protein>
    <recommendedName>
        <fullName evidence="2">THIF-type NAD/FAD binding fold domain-containing protein</fullName>
    </recommendedName>
</protein>
<dbReference type="GO" id="GO:0008641">
    <property type="term" value="F:ubiquitin-like modifier activating enzyme activity"/>
    <property type="evidence" value="ECO:0007669"/>
    <property type="project" value="InterPro"/>
</dbReference>
<organism evidence="3 4">
    <name type="scientific">uncultured phage cr44_1</name>
    <dbReference type="NCBI Taxonomy" id="2986405"/>
    <lineage>
        <taxon>Viruses</taxon>
        <taxon>Duplodnaviria</taxon>
        <taxon>Heunggongvirae</taxon>
        <taxon>Uroviricota</taxon>
        <taxon>Caudoviricetes</taxon>
        <taxon>Crassvirales</taxon>
        <taxon>Steigviridae</taxon>
        <taxon>Asinivirinae</taxon>
        <taxon>Kahnovirus</taxon>
        <taxon>Kahnovirus copri</taxon>
    </lineage>
</organism>
<evidence type="ECO:0000313" key="4">
    <source>
        <dbReference type="Proteomes" id="UP000827552"/>
    </source>
</evidence>